<dbReference type="Proteomes" id="UP000260273">
    <property type="component" value="Segment"/>
</dbReference>
<gene>
    <name evidence="1" type="primary">85</name>
    <name evidence="1" type="ORF">SEA_PLEAKLEY_85</name>
</gene>
<evidence type="ECO:0000313" key="1">
    <source>
        <dbReference type="EMBL" id="AXH66124.1"/>
    </source>
</evidence>
<keyword evidence="2" id="KW-1185">Reference proteome</keyword>
<evidence type="ECO:0000313" key="2">
    <source>
        <dbReference type="Proteomes" id="UP000260273"/>
    </source>
</evidence>
<protein>
    <submittedName>
        <fullName evidence="1">Uncharacterized protein</fullName>
    </submittedName>
</protein>
<dbReference type="RefSeq" id="YP_010097479.1">
    <property type="nucleotide sequence ID" value="NC_055758.1"/>
</dbReference>
<name>A0A345M6K3_9CAUD</name>
<sequence length="143" mass="15861">MTNPQQTKHVNMMDKAGTIGMTDLKPAGPKKMGYIVREEPAASEPTQSVAIAACEIMGRDIGRFIRFVERFGGENESVRIVIGELRQIYMVGDGGDDITLSVGTCDPQEYRFRSNDMIIVYGDRVEKAPLSAEDEMLDERNNG</sequence>
<accession>A0A345M6K3</accession>
<proteinExistence type="predicted"/>
<reference evidence="2" key="1">
    <citation type="submission" date="2018-07" db="EMBL/GenBank/DDBJ databases">
        <authorList>
            <person name="Quirk P.G."/>
            <person name="Krulwich T.A."/>
        </authorList>
    </citation>
    <scope>NUCLEOTIDE SEQUENCE [LARGE SCALE GENOMIC DNA]</scope>
</reference>
<dbReference type="GeneID" id="65115143"/>
<dbReference type="KEGG" id="vg:65115143"/>
<dbReference type="EMBL" id="MH576960">
    <property type="protein sequence ID" value="AXH66124.1"/>
    <property type="molecule type" value="Genomic_DNA"/>
</dbReference>
<organism evidence="1 2">
    <name type="scientific">Gordonia phage Pleakley</name>
    <dbReference type="NCBI Taxonomy" id="2283246"/>
    <lineage>
        <taxon>Viruses</taxon>
        <taxon>Duplodnaviria</taxon>
        <taxon>Heunggongvirae</taxon>
        <taxon>Uroviricota</taxon>
        <taxon>Caudoviricetes</taxon>
        <taxon>Zierdtviridae</taxon>
        <taxon>Emilbogenvirinae</taxon>
        <taxon>Pleakleyvirus</taxon>
        <taxon>Pleakleyvirus pleakley</taxon>
    </lineage>
</organism>